<dbReference type="EMBL" id="JYDT01000015">
    <property type="protein sequence ID" value="KRY91234.1"/>
    <property type="molecule type" value="Genomic_DNA"/>
</dbReference>
<evidence type="ECO:0000313" key="1">
    <source>
        <dbReference type="EMBL" id="KRY91234.1"/>
    </source>
</evidence>
<comment type="caution">
    <text evidence="1">The sequence shown here is derived from an EMBL/GenBank/DDBJ whole genome shotgun (WGS) entry which is preliminary data.</text>
</comment>
<gene>
    <name evidence="1" type="ORF">T4D_13748</name>
</gene>
<accession>A0A0V1FZA8</accession>
<dbReference type="AlphaFoldDB" id="A0A0V1FZA8"/>
<sequence length="410" mass="45654">MSTPVLSLNPVTFWDNKSTGGMCGGDATSSLLAYPITFWDRVRGGKCPLLCCLLIPSHFGKISQREECVLGFQLLHILSITSDFGTEMHQQECGALYVHCKFTVAVHQLLRMTFPTCNAVKLTEGFYCFLTIPDIRPVIHRLSLAFYAADYAFETEQQGECSICTMFKKLIITGLEKRWKQRHPYDDSGVFSQTTSKETKIRNISGVLATPGGKANAITHNFAISPLLKKILPRETIPSAALNGRLYSPVFCERHCSIDDSAMKCCLDSSGTSQLENISSLPAPFSQEVVRLMILSVSTDCRPFLVQNAMSVDTSLKIDVCMNCDSVFPRKTSIRYTNNFVSSSPNSWFELLPWTFYPPDYALAAGPLEASRAREMLSMRMNGTEANKPQEVGRYAFLTGQLLESSPYIN</sequence>
<organism evidence="1 2">
    <name type="scientific">Trichinella pseudospiralis</name>
    <name type="common">Parasitic roundworm</name>
    <dbReference type="NCBI Taxonomy" id="6337"/>
    <lineage>
        <taxon>Eukaryota</taxon>
        <taxon>Metazoa</taxon>
        <taxon>Ecdysozoa</taxon>
        <taxon>Nematoda</taxon>
        <taxon>Enoplea</taxon>
        <taxon>Dorylaimia</taxon>
        <taxon>Trichinellida</taxon>
        <taxon>Trichinellidae</taxon>
        <taxon>Trichinella</taxon>
    </lineage>
</organism>
<protein>
    <submittedName>
        <fullName evidence="1">Uncharacterized protein</fullName>
    </submittedName>
</protein>
<name>A0A0V1FZA8_TRIPS</name>
<reference evidence="1 2" key="1">
    <citation type="submission" date="2015-01" db="EMBL/GenBank/DDBJ databases">
        <title>Evolution of Trichinella species and genotypes.</title>
        <authorList>
            <person name="Korhonen P.K."/>
            <person name="Edoardo P."/>
            <person name="Giuseppe L.R."/>
            <person name="Gasser R.B."/>
        </authorList>
    </citation>
    <scope>NUCLEOTIDE SEQUENCE [LARGE SCALE GENOMIC DNA]</scope>
    <source>
        <strain evidence="1">ISS470</strain>
    </source>
</reference>
<keyword evidence="2" id="KW-1185">Reference proteome</keyword>
<dbReference type="Proteomes" id="UP000054995">
    <property type="component" value="Unassembled WGS sequence"/>
</dbReference>
<evidence type="ECO:0000313" key="2">
    <source>
        <dbReference type="Proteomes" id="UP000054995"/>
    </source>
</evidence>
<proteinExistence type="predicted"/>